<dbReference type="AlphaFoldDB" id="A0A6B7PYX0"/>
<keyword evidence="1" id="KW-0614">Plasmid</keyword>
<accession>A0A6B7PYX0</accession>
<dbReference type="RefSeq" id="WP_065905238.1">
    <property type="nucleotide sequence ID" value="NZ_BQUD01000035.1"/>
</dbReference>
<dbReference type="EMBL" id="MN310379">
    <property type="protein sequence ID" value="QFX77692.1"/>
    <property type="molecule type" value="Genomic_DNA"/>
</dbReference>
<protein>
    <submittedName>
        <fullName evidence="1">Uncharacterized protein</fullName>
    </submittedName>
</protein>
<name>A0A6B7PYX0_9ENTR</name>
<geneLocation type="plasmid" evidence="1">
    <name>pA2508-emrE</name>
</geneLocation>
<evidence type="ECO:0000313" key="1">
    <source>
        <dbReference type="EMBL" id="QFX77692.1"/>
    </source>
</evidence>
<reference evidence="1" key="1">
    <citation type="submission" date="2019-08" db="EMBL/GenBank/DDBJ databases">
        <authorList>
            <person name="Xu Y."/>
        </authorList>
    </citation>
    <scope>NUCLEOTIDE SEQUENCE</scope>
    <source>
        <strain evidence="1">A2508</strain>
        <plasmid evidence="1">pA2508-emrE</plasmid>
    </source>
</reference>
<sequence length="81" mass="9124">MNAEHTDYGWLFSEPAEEISGDIVIDPELLPEELKLAAIQILLDRIDRDTAEKKLAELIQKLEFDITAAELSAYLFKPGHA</sequence>
<proteinExistence type="predicted"/>
<organism evidence="1">
    <name type="scientific">Klebsiella quasipneumoniae</name>
    <dbReference type="NCBI Taxonomy" id="1463165"/>
    <lineage>
        <taxon>Bacteria</taxon>
        <taxon>Pseudomonadati</taxon>
        <taxon>Pseudomonadota</taxon>
        <taxon>Gammaproteobacteria</taxon>
        <taxon>Enterobacterales</taxon>
        <taxon>Enterobacteriaceae</taxon>
        <taxon>Klebsiella/Raoultella group</taxon>
        <taxon>Klebsiella</taxon>
        <taxon>Klebsiella pneumoniae complex</taxon>
    </lineage>
</organism>